<keyword evidence="1" id="KW-0472">Membrane</keyword>
<name>A0A936YWJ7_9HYPH</name>
<organism evidence="2 3">
    <name type="scientific">Rhizobium setariae</name>
    <dbReference type="NCBI Taxonomy" id="2801340"/>
    <lineage>
        <taxon>Bacteria</taxon>
        <taxon>Pseudomonadati</taxon>
        <taxon>Pseudomonadota</taxon>
        <taxon>Alphaproteobacteria</taxon>
        <taxon>Hyphomicrobiales</taxon>
        <taxon>Rhizobiaceae</taxon>
        <taxon>Rhizobium/Agrobacterium group</taxon>
        <taxon>Rhizobium</taxon>
    </lineage>
</organism>
<dbReference type="EMBL" id="JAEQNC010000015">
    <property type="protein sequence ID" value="MBL0374715.1"/>
    <property type="molecule type" value="Genomic_DNA"/>
</dbReference>
<feature type="transmembrane region" description="Helical" evidence="1">
    <location>
        <begin position="97"/>
        <end position="118"/>
    </location>
</feature>
<gene>
    <name evidence="2" type="ORF">JJB09_22125</name>
</gene>
<proteinExistence type="predicted"/>
<evidence type="ECO:0000313" key="2">
    <source>
        <dbReference type="EMBL" id="MBL0374715.1"/>
    </source>
</evidence>
<keyword evidence="1" id="KW-0812">Transmembrane</keyword>
<accession>A0A936YWJ7</accession>
<protein>
    <submittedName>
        <fullName evidence="2">Uncharacterized protein</fullName>
    </submittedName>
</protein>
<dbReference type="AlphaFoldDB" id="A0A936YWJ7"/>
<evidence type="ECO:0000313" key="3">
    <source>
        <dbReference type="Proteomes" id="UP000633219"/>
    </source>
</evidence>
<keyword evidence="3" id="KW-1185">Reference proteome</keyword>
<sequence>MQARKQTVFRTIDAADFLVPEPQRRRAAAAEARRETIEDAVFEVVATGVHRARVNDNPRRGASSSSSPVILPVLTQIVVRMTAIIERQLLKLSPQGFMLLLGTVFLMVFWAFGGFSALSSSKVTAAPEASFSIRGTSFATEDANGMKVLVVRGQLVNDSETTRDAPLLKVVSVDGYTMFGTIVVPVDEIGPGAEIAFSSRFKLDGGKSGDIEIIPAEK</sequence>
<evidence type="ECO:0000256" key="1">
    <source>
        <dbReference type="SAM" id="Phobius"/>
    </source>
</evidence>
<reference evidence="2" key="1">
    <citation type="submission" date="2021-01" db="EMBL/GenBank/DDBJ databases">
        <title>Rhizobium sp. strain KVB221 16S ribosomal RNA gene Genome sequencing and assembly.</title>
        <authorList>
            <person name="Kang M."/>
        </authorList>
    </citation>
    <scope>NUCLEOTIDE SEQUENCE</scope>
    <source>
        <strain evidence="2">KVB221</strain>
    </source>
</reference>
<dbReference type="RefSeq" id="WP_201663262.1">
    <property type="nucleotide sequence ID" value="NZ_JAEQNC010000015.1"/>
</dbReference>
<dbReference type="Proteomes" id="UP000633219">
    <property type="component" value="Unassembled WGS sequence"/>
</dbReference>
<comment type="caution">
    <text evidence="2">The sequence shown here is derived from an EMBL/GenBank/DDBJ whole genome shotgun (WGS) entry which is preliminary data.</text>
</comment>
<keyword evidence="1" id="KW-1133">Transmembrane helix</keyword>